<keyword evidence="3" id="KW-0804">Transcription</keyword>
<dbReference type="Gene3D" id="1.10.10.10">
    <property type="entry name" value="Winged helix-like DNA-binding domain superfamily/Winged helix DNA-binding domain"/>
    <property type="match status" value="1"/>
</dbReference>
<dbReference type="Proteomes" id="UP001218362">
    <property type="component" value="Chromosome"/>
</dbReference>
<dbReference type="PANTHER" id="PTHR30154:SF34">
    <property type="entry name" value="TRANSCRIPTIONAL REGULATOR AZLB"/>
    <property type="match status" value="1"/>
</dbReference>
<feature type="domain" description="HTH asnC-type" evidence="4">
    <location>
        <begin position="1"/>
        <end position="63"/>
    </location>
</feature>
<dbReference type="GO" id="GO:0005829">
    <property type="term" value="C:cytosol"/>
    <property type="evidence" value="ECO:0007669"/>
    <property type="project" value="TreeGrafter"/>
</dbReference>
<dbReference type="InterPro" id="IPR019888">
    <property type="entry name" value="Tscrpt_reg_AsnC-like"/>
</dbReference>
<dbReference type="Gene3D" id="3.30.70.920">
    <property type="match status" value="1"/>
</dbReference>
<dbReference type="SUPFAM" id="SSF46785">
    <property type="entry name" value="Winged helix' DNA-binding domain"/>
    <property type="match status" value="1"/>
</dbReference>
<dbReference type="InterPro" id="IPR036388">
    <property type="entry name" value="WH-like_DNA-bd_sf"/>
</dbReference>
<evidence type="ECO:0000256" key="1">
    <source>
        <dbReference type="ARBA" id="ARBA00023015"/>
    </source>
</evidence>
<dbReference type="PRINTS" id="PR00033">
    <property type="entry name" value="HTHASNC"/>
</dbReference>
<dbReference type="InterPro" id="IPR019885">
    <property type="entry name" value="Tscrpt_reg_HTH_AsnC-type_CS"/>
</dbReference>
<gene>
    <name evidence="5" type="ORF">P0Y56_15015</name>
</gene>
<evidence type="ECO:0000256" key="3">
    <source>
        <dbReference type="ARBA" id="ARBA00023163"/>
    </source>
</evidence>
<reference evidence="5" key="1">
    <citation type="submission" date="2023-03" db="EMBL/GenBank/DDBJ databases">
        <title>Andean soil-derived lignocellulolytic bacterial consortium as a source of novel taxa and putative plastic-active enzymes.</title>
        <authorList>
            <person name="Diaz-Garcia L."/>
            <person name="Chuvochina M."/>
            <person name="Feuerriegel G."/>
            <person name="Bunk B."/>
            <person name="Sproer C."/>
            <person name="Streit W.R."/>
            <person name="Rodriguez L.M."/>
            <person name="Overmann J."/>
            <person name="Jimenez D.J."/>
        </authorList>
    </citation>
    <scope>NUCLEOTIDE SEQUENCE</scope>
    <source>
        <strain evidence="5">MAG 26</strain>
    </source>
</reference>
<evidence type="ECO:0000256" key="2">
    <source>
        <dbReference type="ARBA" id="ARBA00023125"/>
    </source>
</evidence>
<keyword evidence="1" id="KW-0805">Transcription regulation</keyword>
<dbReference type="EMBL" id="CP119316">
    <property type="protein sequence ID" value="WEK46304.1"/>
    <property type="molecule type" value="Genomic_DNA"/>
</dbReference>
<dbReference type="PANTHER" id="PTHR30154">
    <property type="entry name" value="LEUCINE-RESPONSIVE REGULATORY PROTEIN"/>
    <property type="match status" value="1"/>
</dbReference>
<dbReference type="PROSITE" id="PS50956">
    <property type="entry name" value="HTH_ASNC_2"/>
    <property type="match status" value="1"/>
</dbReference>
<name>A0AAJ5X5H2_9SPHN</name>
<dbReference type="InterPro" id="IPR011008">
    <property type="entry name" value="Dimeric_a/b-barrel"/>
</dbReference>
<dbReference type="SMART" id="SM00344">
    <property type="entry name" value="HTH_ASNC"/>
    <property type="match status" value="1"/>
</dbReference>
<dbReference type="InterPro" id="IPR000485">
    <property type="entry name" value="AsnC-type_HTH_dom"/>
</dbReference>
<dbReference type="SUPFAM" id="SSF54909">
    <property type="entry name" value="Dimeric alpha+beta barrel"/>
    <property type="match status" value="1"/>
</dbReference>
<dbReference type="InterPro" id="IPR019887">
    <property type="entry name" value="Tscrpt_reg_AsnC/Lrp_C"/>
</dbReference>
<protein>
    <submittedName>
        <fullName evidence="5">Lrp/AsnC family transcriptional regulator</fullName>
    </submittedName>
</protein>
<sequence>MTDRIDKAILRNLEQDGRMSFNALSEKINLSKTPSWTRVQALEREGVITGYRAMLSPERLGLELQAFVQARVASERCRDFEAAVMRNGSVLACYAMTGEADYLLQVLVENVAALDDLVRNRISIMPGVKGVLTLVVLKKIKDHGLISDCL</sequence>
<dbReference type="Pfam" id="PF13412">
    <property type="entry name" value="HTH_24"/>
    <property type="match status" value="1"/>
</dbReference>
<dbReference type="KEGG" id="acob:P0Y56_15015"/>
<evidence type="ECO:0000313" key="6">
    <source>
        <dbReference type="Proteomes" id="UP001218362"/>
    </source>
</evidence>
<dbReference type="Pfam" id="PF01037">
    <property type="entry name" value="AsnC_trans_reg"/>
    <property type="match status" value="1"/>
</dbReference>
<dbReference type="GO" id="GO:0043200">
    <property type="term" value="P:response to amino acid"/>
    <property type="evidence" value="ECO:0007669"/>
    <property type="project" value="TreeGrafter"/>
</dbReference>
<dbReference type="PROSITE" id="PS00519">
    <property type="entry name" value="HTH_ASNC_1"/>
    <property type="match status" value="1"/>
</dbReference>
<dbReference type="GO" id="GO:0043565">
    <property type="term" value="F:sequence-specific DNA binding"/>
    <property type="evidence" value="ECO:0007669"/>
    <property type="project" value="InterPro"/>
</dbReference>
<evidence type="ECO:0000259" key="4">
    <source>
        <dbReference type="PROSITE" id="PS50956"/>
    </source>
</evidence>
<dbReference type="AlphaFoldDB" id="A0AAJ5X5H2"/>
<evidence type="ECO:0000313" key="5">
    <source>
        <dbReference type="EMBL" id="WEK46304.1"/>
    </source>
</evidence>
<proteinExistence type="predicted"/>
<keyword evidence="2" id="KW-0238">DNA-binding</keyword>
<dbReference type="InterPro" id="IPR036390">
    <property type="entry name" value="WH_DNA-bd_sf"/>
</dbReference>
<accession>A0AAJ5X5H2</accession>
<organism evidence="5 6">
    <name type="scientific">Candidatus Andeanibacterium colombiense</name>
    <dbReference type="NCBI Taxonomy" id="3121345"/>
    <lineage>
        <taxon>Bacteria</taxon>
        <taxon>Pseudomonadati</taxon>
        <taxon>Pseudomonadota</taxon>
        <taxon>Alphaproteobacteria</taxon>
        <taxon>Sphingomonadales</taxon>
        <taxon>Sphingomonadaceae</taxon>
        <taxon>Candidatus Andeanibacterium</taxon>
    </lineage>
</organism>